<reference evidence="2" key="2">
    <citation type="submission" date="2015-01" db="EMBL/GenBank/DDBJ databases">
        <title>Evolutionary Origins and Diversification of the Mycorrhizal Mutualists.</title>
        <authorList>
            <consortium name="DOE Joint Genome Institute"/>
            <consortium name="Mycorrhizal Genomics Consortium"/>
            <person name="Kohler A."/>
            <person name="Kuo A."/>
            <person name="Nagy L.G."/>
            <person name="Floudas D."/>
            <person name="Copeland A."/>
            <person name="Barry K.W."/>
            <person name="Cichocki N."/>
            <person name="Veneault-Fourrey C."/>
            <person name="LaButti K."/>
            <person name="Lindquist E.A."/>
            <person name="Lipzen A."/>
            <person name="Lundell T."/>
            <person name="Morin E."/>
            <person name="Murat C."/>
            <person name="Riley R."/>
            <person name="Ohm R."/>
            <person name="Sun H."/>
            <person name="Tunlid A."/>
            <person name="Henrissat B."/>
            <person name="Grigoriev I.V."/>
            <person name="Hibbett D.S."/>
            <person name="Martin F."/>
        </authorList>
    </citation>
    <scope>NUCLEOTIDE SEQUENCE [LARGE SCALE GENOMIC DNA]</scope>
    <source>
        <strain evidence="2">441</strain>
    </source>
</reference>
<evidence type="ECO:0000313" key="2">
    <source>
        <dbReference type="Proteomes" id="UP000054018"/>
    </source>
</evidence>
<organism evidence="1 2">
    <name type="scientific">Pisolithus microcarpus 441</name>
    <dbReference type="NCBI Taxonomy" id="765257"/>
    <lineage>
        <taxon>Eukaryota</taxon>
        <taxon>Fungi</taxon>
        <taxon>Dikarya</taxon>
        <taxon>Basidiomycota</taxon>
        <taxon>Agaricomycotina</taxon>
        <taxon>Agaricomycetes</taxon>
        <taxon>Agaricomycetidae</taxon>
        <taxon>Boletales</taxon>
        <taxon>Sclerodermatineae</taxon>
        <taxon>Pisolithaceae</taxon>
        <taxon>Pisolithus</taxon>
    </lineage>
</organism>
<evidence type="ECO:0000313" key="1">
    <source>
        <dbReference type="EMBL" id="KIK26400.1"/>
    </source>
</evidence>
<reference evidence="1 2" key="1">
    <citation type="submission" date="2014-04" db="EMBL/GenBank/DDBJ databases">
        <authorList>
            <consortium name="DOE Joint Genome Institute"/>
            <person name="Kuo A."/>
            <person name="Kohler A."/>
            <person name="Costa M.D."/>
            <person name="Nagy L.G."/>
            <person name="Floudas D."/>
            <person name="Copeland A."/>
            <person name="Barry K.W."/>
            <person name="Cichocki N."/>
            <person name="Veneault-Fourrey C."/>
            <person name="LaButti K."/>
            <person name="Lindquist E.A."/>
            <person name="Lipzen A."/>
            <person name="Lundell T."/>
            <person name="Morin E."/>
            <person name="Murat C."/>
            <person name="Sun H."/>
            <person name="Tunlid A."/>
            <person name="Henrissat B."/>
            <person name="Grigoriev I.V."/>
            <person name="Hibbett D.S."/>
            <person name="Martin F."/>
            <person name="Nordberg H.P."/>
            <person name="Cantor M.N."/>
            <person name="Hua S.X."/>
        </authorList>
    </citation>
    <scope>NUCLEOTIDE SEQUENCE [LARGE SCALE GENOMIC DNA]</scope>
    <source>
        <strain evidence="1 2">441</strain>
    </source>
</reference>
<gene>
    <name evidence="1" type="ORF">PISMIDRAFT_274736</name>
</gene>
<dbReference type="AlphaFoldDB" id="A0A0C9YN32"/>
<keyword evidence="2" id="KW-1185">Reference proteome</keyword>
<dbReference type="Proteomes" id="UP000054018">
    <property type="component" value="Unassembled WGS sequence"/>
</dbReference>
<proteinExistence type="predicted"/>
<sequence length="104" mass="11830">MALVSPSHWPHALPPPPDPWNTDQLCVALNRGSTYVPCNSVALPDVYALYWLFTEMYTRMSQHGGIYTPLTSIVTQVSVWNAGRLTMVDAWVYLVNLYVQMRLM</sequence>
<accession>A0A0C9YN32</accession>
<dbReference type="EMBL" id="KN833702">
    <property type="protein sequence ID" value="KIK26400.1"/>
    <property type="molecule type" value="Genomic_DNA"/>
</dbReference>
<name>A0A0C9YN32_9AGAM</name>
<dbReference type="HOGENOM" id="CLU_2251119_0_0_1"/>
<protein>
    <submittedName>
        <fullName evidence="1">Uncharacterized protein</fullName>
    </submittedName>
</protein>